<dbReference type="OrthoDB" id="9771844at2"/>
<dbReference type="InterPro" id="IPR041682">
    <property type="entry name" value="AAA_14"/>
</dbReference>
<protein>
    <recommendedName>
        <fullName evidence="5">AAA+ ATPase domain-containing protein</fullName>
    </recommendedName>
</protein>
<feature type="domain" description="AAA" evidence="1">
    <location>
        <begin position="20"/>
        <end position="137"/>
    </location>
</feature>
<evidence type="ECO:0000259" key="1">
    <source>
        <dbReference type="Pfam" id="PF13173"/>
    </source>
</evidence>
<dbReference type="SUPFAM" id="SSF52540">
    <property type="entry name" value="P-loop containing nucleoside triphosphate hydrolases"/>
    <property type="match status" value="1"/>
</dbReference>
<reference evidence="3 4" key="1">
    <citation type="submission" date="2016-10" db="EMBL/GenBank/DDBJ databases">
        <authorList>
            <person name="Varghese N."/>
            <person name="Submissions S."/>
        </authorList>
    </citation>
    <scope>NUCLEOTIDE SEQUENCE [LARGE SCALE GENOMIC DNA]</scope>
    <source>
        <strain evidence="3 4">DSM 18839</strain>
    </source>
</reference>
<evidence type="ECO:0000313" key="4">
    <source>
        <dbReference type="Proteomes" id="UP000198615"/>
    </source>
</evidence>
<accession>A0A8G2BKV4</accession>
<keyword evidence="4" id="KW-1185">Reference proteome</keyword>
<feature type="domain" description="DUF4143" evidence="2">
    <location>
        <begin position="198"/>
        <end position="357"/>
    </location>
</feature>
<dbReference type="PANTHER" id="PTHR43566">
    <property type="entry name" value="CONSERVED PROTEIN"/>
    <property type="match status" value="1"/>
</dbReference>
<gene>
    <name evidence="3" type="ORF">SAMN05660686_03942</name>
</gene>
<dbReference type="PANTHER" id="PTHR43566:SF2">
    <property type="entry name" value="DUF4143 DOMAIN-CONTAINING PROTEIN"/>
    <property type="match status" value="1"/>
</dbReference>
<organism evidence="3 4">
    <name type="scientific">Thalassobaculum litoreum DSM 18839</name>
    <dbReference type="NCBI Taxonomy" id="1123362"/>
    <lineage>
        <taxon>Bacteria</taxon>
        <taxon>Pseudomonadati</taxon>
        <taxon>Pseudomonadota</taxon>
        <taxon>Alphaproteobacteria</taxon>
        <taxon>Rhodospirillales</taxon>
        <taxon>Thalassobaculaceae</taxon>
        <taxon>Thalassobaculum</taxon>
    </lineage>
</organism>
<sequence length="410" mass="46634">MTELYPRWQEAGLKAAMAERRVVLLTGPRQCGKSTLARTLAADKAEYRTLDDQTLRQAAESDPHGFVRHDAPTLIIDEIQRVPELLPAIKKVVDEDNRPGQFLLTGSVNVQELPSVRESLAGRIAKVRLRPFAQGELVESKPRFLDLAFAGSYDHGWTIFDRDELIEIAFRGGFPEAVRLEGRSRRRWHRDYVEALLDRDLRDIARIQRIDAMRDLVSVLAAWSSKLMDVSAIGSGLSIRRPTLESYINALETLYVTERVRPWTRTDYERVGKQDKLFMSDCGLMASVLGWRIDQVRLDADRVGKLFETLALNEISAQIDAAGDGCELFHYRDREKREIDFMIERDDGALLGIEVKAAASVNKRDFTHLEWFRDNLAKDRPFTGIVLYTGEFPGSFGNGMWAVPFSAMWS</sequence>
<comment type="caution">
    <text evidence="3">The sequence shown here is derived from an EMBL/GenBank/DDBJ whole genome shotgun (WGS) entry which is preliminary data.</text>
</comment>
<name>A0A8G2BKV4_9PROT</name>
<dbReference type="Pfam" id="PF13635">
    <property type="entry name" value="DUF4143"/>
    <property type="match status" value="1"/>
</dbReference>
<dbReference type="Proteomes" id="UP000198615">
    <property type="component" value="Unassembled WGS sequence"/>
</dbReference>
<evidence type="ECO:0000313" key="3">
    <source>
        <dbReference type="EMBL" id="SDG29010.1"/>
    </source>
</evidence>
<dbReference type="AlphaFoldDB" id="A0A8G2BKV4"/>
<dbReference type="Pfam" id="PF13173">
    <property type="entry name" value="AAA_14"/>
    <property type="match status" value="1"/>
</dbReference>
<dbReference type="EMBL" id="FNBW01000013">
    <property type="protein sequence ID" value="SDG29010.1"/>
    <property type="molecule type" value="Genomic_DNA"/>
</dbReference>
<dbReference type="RefSeq" id="WP_093153033.1">
    <property type="nucleotide sequence ID" value="NZ_FNBW01000013.1"/>
</dbReference>
<dbReference type="InterPro" id="IPR027417">
    <property type="entry name" value="P-loop_NTPase"/>
</dbReference>
<evidence type="ECO:0000259" key="2">
    <source>
        <dbReference type="Pfam" id="PF13635"/>
    </source>
</evidence>
<evidence type="ECO:0008006" key="5">
    <source>
        <dbReference type="Google" id="ProtNLM"/>
    </source>
</evidence>
<dbReference type="InterPro" id="IPR025420">
    <property type="entry name" value="DUF4143"/>
</dbReference>
<proteinExistence type="predicted"/>